<organism evidence="2 3">
    <name type="scientific">Morchella conica CCBAS932</name>
    <dbReference type="NCBI Taxonomy" id="1392247"/>
    <lineage>
        <taxon>Eukaryota</taxon>
        <taxon>Fungi</taxon>
        <taxon>Dikarya</taxon>
        <taxon>Ascomycota</taxon>
        <taxon>Pezizomycotina</taxon>
        <taxon>Pezizomycetes</taxon>
        <taxon>Pezizales</taxon>
        <taxon>Morchellaceae</taxon>
        <taxon>Morchella</taxon>
    </lineage>
</organism>
<protein>
    <submittedName>
        <fullName evidence="2">Uncharacterized protein</fullName>
    </submittedName>
</protein>
<dbReference type="Proteomes" id="UP000277580">
    <property type="component" value="Unassembled WGS sequence"/>
</dbReference>
<proteinExistence type="predicted"/>
<evidence type="ECO:0000313" key="3">
    <source>
        <dbReference type="Proteomes" id="UP000277580"/>
    </source>
</evidence>
<reference evidence="2 3" key="1">
    <citation type="journal article" date="2018" name="Nat. Ecol. Evol.">
        <title>Pezizomycetes genomes reveal the molecular basis of ectomycorrhizal truffle lifestyle.</title>
        <authorList>
            <person name="Murat C."/>
            <person name="Payen T."/>
            <person name="Noel B."/>
            <person name="Kuo A."/>
            <person name="Morin E."/>
            <person name="Chen J."/>
            <person name="Kohler A."/>
            <person name="Krizsan K."/>
            <person name="Balestrini R."/>
            <person name="Da Silva C."/>
            <person name="Montanini B."/>
            <person name="Hainaut M."/>
            <person name="Levati E."/>
            <person name="Barry K.W."/>
            <person name="Belfiori B."/>
            <person name="Cichocki N."/>
            <person name="Clum A."/>
            <person name="Dockter R.B."/>
            <person name="Fauchery L."/>
            <person name="Guy J."/>
            <person name="Iotti M."/>
            <person name="Le Tacon F."/>
            <person name="Lindquist E.A."/>
            <person name="Lipzen A."/>
            <person name="Malagnac F."/>
            <person name="Mello A."/>
            <person name="Molinier V."/>
            <person name="Miyauchi S."/>
            <person name="Poulain J."/>
            <person name="Riccioni C."/>
            <person name="Rubini A."/>
            <person name="Sitrit Y."/>
            <person name="Splivallo R."/>
            <person name="Traeger S."/>
            <person name="Wang M."/>
            <person name="Zifcakova L."/>
            <person name="Wipf D."/>
            <person name="Zambonelli A."/>
            <person name="Paolocci F."/>
            <person name="Nowrousian M."/>
            <person name="Ottonello S."/>
            <person name="Baldrian P."/>
            <person name="Spatafora J.W."/>
            <person name="Henrissat B."/>
            <person name="Nagy L.G."/>
            <person name="Aury J.M."/>
            <person name="Wincker P."/>
            <person name="Grigoriev I.V."/>
            <person name="Bonfante P."/>
            <person name="Martin F.M."/>
        </authorList>
    </citation>
    <scope>NUCLEOTIDE SEQUENCE [LARGE SCALE GENOMIC DNA]</scope>
    <source>
        <strain evidence="2 3">CCBAS932</strain>
    </source>
</reference>
<keyword evidence="3" id="KW-1185">Reference proteome</keyword>
<gene>
    <name evidence="2" type="ORF">P167DRAFT_579085</name>
</gene>
<feature type="compositionally biased region" description="Basic and acidic residues" evidence="1">
    <location>
        <begin position="138"/>
        <end position="147"/>
    </location>
</feature>
<dbReference type="EMBL" id="ML119178">
    <property type="protein sequence ID" value="RPB07645.1"/>
    <property type="molecule type" value="Genomic_DNA"/>
</dbReference>
<feature type="region of interest" description="Disordered" evidence="1">
    <location>
        <begin position="36"/>
        <end position="63"/>
    </location>
</feature>
<name>A0A3N4KPD9_9PEZI</name>
<accession>A0A3N4KPD9</accession>
<dbReference type="AlphaFoldDB" id="A0A3N4KPD9"/>
<dbReference type="InParanoid" id="A0A3N4KPD9"/>
<evidence type="ECO:0000313" key="2">
    <source>
        <dbReference type="EMBL" id="RPB07645.1"/>
    </source>
</evidence>
<feature type="region of interest" description="Disordered" evidence="1">
    <location>
        <begin position="95"/>
        <end position="147"/>
    </location>
</feature>
<feature type="region of interest" description="Disordered" evidence="1">
    <location>
        <begin position="1"/>
        <end position="24"/>
    </location>
</feature>
<evidence type="ECO:0000256" key="1">
    <source>
        <dbReference type="SAM" id="MobiDB-lite"/>
    </source>
</evidence>
<sequence length="147" mass="14843">MHKNLELPSLNPPLPSSPASASKAVGALTLKSPKRRRKIGVRVAGVPGSADRDAEMSTAQGPALGAARTTIDVVELALNARAAAAGDDTVFEISSDGDQLGGEGRAGTGLTDGVAFDGGGGGGESEEEDGEKEDGEELEHFGRLFSG</sequence>
<feature type="compositionally biased region" description="Acidic residues" evidence="1">
    <location>
        <begin position="124"/>
        <end position="137"/>
    </location>
</feature>